<feature type="binding site" evidence="3">
    <location>
        <position position="218"/>
    </location>
    <ligand>
        <name>a divalent metal cation</name>
        <dbReference type="ChEBI" id="CHEBI:60240"/>
        <label>1</label>
    </ligand>
</feature>
<accession>A0A4Q1CC02</accession>
<evidence type="ECO:0000256" key="3">
    <source>
        <dbReference type="PIRSR" id="PIRSR602678-1"/>
    </source>
</evidence>
<dbReference type="RefSeq" id="WP_129048009.1">
    <property type="nucleotide sequence ID" value="NZ_SDHX01000001.1"/>
</dbReference>
<dbReference type="NCBIfam" id="TIGR00486">
    <property type="entry name" value="YbgI_SA1388"/>
    <property type="match status" value="1"/>
</dbReference>
<evidence type="ECO:0000256" key="1">
    <source>
        <dbReference type="ARBA" id="ARBA00006964"/>
    </source>
</evidence>
<dbReference type="AlphaFoldDB" id="A0A4Q1CC02"/>
<dbReference type="InterPro" id="IPR036069">
    <property type="entry name" value="DUF34/NIF3_sf"/>
</dbReference>
<evidence type="ECO:0000313" key="4">
    <source>
        <dbReference type="EMBL" id="RXK56643.1"/>
    </source>
</evidence>
<dbReference type="PANTHER" id="PTHR13799">
    <property type="entry name" value="NGG1 INTERACTING FACTOR 3"/>
    <property type="match status" value="1"/>
</dbReference>
<dbReference type="Gene3D" id="3.40.1390.30">
    <property type="entry name" value="NIF3 (NGG1p interacting factor 3)-like"/>
    <property type="match status" value="2"/>
</dbReference>
<dbReference type="GO" id="GO:0005737">
    <property type="term" value="C:cytoplasm"/>
    <property type="evidence" value="ECO:0007669"/>
    <property type="project" value="TreeGrafter"/>
</dbReference>
<feature type="binding site" evidence="3">
    <location>
        <position position="67"/>
    </location>
    <ligand>
        <name>a divalent metal cation</name>
        <dbReference type="ChEBI" id="CHEBI:60240"/>
        <label>1</label>
    </ligand>
</feature>
<comment type="caution">
    <text evidence="4">The sequence shown here is derived from an EMBL/GenBank/DDBJ whole genome shotgun (WGS) entry which is preliminary data.</text>
</comment>
<evidence type="ECO:0000256" key="2">
    <source>
        <dbReference type="ARBA" id="ARBA00022723"/>
    </source>
</evidence>
<dbReference type="PANTHER" id="PTHR13799:SF14">
    <property type="entry name" value="GTP CYCLOHYDROLASE 1 TYPE 2 HOMOLOG"/>
    <property type="match status" value="1"/>
</dbReference>
<proteinExistence type="inferred from homology"/>
<keyword evidence="2 3" id="KW-0479">Metal-binding</keyword>
<dbReference type="InterPro" id="IPR002678">
    <property type="entry name" value="DUF34/NIF3"/>
</dbReference>
<comment type="similarity">
    <text evidence="1">Belongs to the GTP cyclohydrolase I type 2/NIF3 family.</text>
</comment>
<dbReference type="OrthoDB" id="9792792at2"/>
<feature type="binding site" evidence="3">
    <location>
        <position position="66"/>
    </location>
    <ligand>
        <name>a divalent metal cation</name>
        <dbReference type="ChEBI" id="CHEBI:60240"/>
        <label>1</label>
    </ligand>
</feature>
<protein>
    <submittedName>
        <fullName evidence="4">Nif3-like dinuclear metal center hexameric protein</fullName>
    </submittedName>
</protein>
<organism evidence="4 5">
    <name type="scientific">Oleiharenicola lentus</name>
    <dbReference type="NCBI Taxonomy" id="2508720"/>
    <lineage>
        <taxon>Bacteria</taxon>
        <taxon>Pseudomonadati</taxon>
        <taxon>Verrucomicrobiota</taxon>
        <taxon>Opitutia</taxon>
        <taxon>Opitutales</taxon>
        <taxon>Opitutaceae</taxon>
        <taxon>Oleiharenicola</taxon>
    </lineage>
</organism>
<dbReference type="Proteomes" id="UP000290218">
    <property type="component" value="Unassembled WGS sequence"/>
</dbReference>
<reference evidence="4 5" key="1">
    <citation type="submission" date="2019-01" db="EMBL/GenBank/DDBJ databases">
        <title>Lacunisphaera sp. strain TWA-58.</title>
        <authorList>
            <person name="Chen W.-M."/>
        </authorList>
    </citation>
    <scope>NUCLEOTIDE SEQUENCE [LARGE SCALE GENOMIC DNA]</scope>
    <source>
        <strain evidence="4 5">TWA-58</strain>
    </source>
</reference>
<dbReference type="EMBL" id="SDHX01000001">
    <property type="protein sequence ID" value="RXK56643.1"/>
    <property type="molecule type" value="Genomic_DNA"/>
</dbReference>
<sequence length="250" mass="27733">MALLQHLVDYCDRRTRRPSFKDFPGAHNGLQVANDGRVTRIGAAVDAGLVPFERAVERGVDFLIVHHGLFWGGVQPLTGPVYGRFAALVRGNCAVYSSHLPLDAHEEIGNNVILARQLGLKPRRQFLPHENELIGWIAPNKFKRSQLVARLEELYPRVVSIECGTAVPKLVAFCSGSGNGAVPHLLAAGVDTLITGELREEWFNYAQEHRLNLLCCGHYATETHGVKALAAELAKKFRLPWEFIETENPL</sequence>
<evidence type="ECO:0000313" key="5">
    <source>
        <dbReference type="Proteomes" id="UP000290218"/>
    </source>
</evidence>
<name>A0A4Q1CC02_9BACT</name>
<feature type="binding site" evidence="3">
    <location>
        <position position="222"/>
    </location>
    <ligand>
        <name>a divalent metal cation</name>
        <dbReference type="ChEBI" id="CHEBI:60240"/>
        <label>1</label>
    </ligand>
</feature>
<dbReference type="Pfam" id="PF01784">
    <property type="entry name" value="DUF34_NIF3"/>
    <property type="match status" value="1"/>
</dbReference>
<dbReference type="SUPFAM" id="SSF102705">
    <property type="entry name" value="NIF3 (NGG1p interacting factor 3)-like"/>
    <property type="match status" value="1"/>
</dbReference>
<gene>
    <name evidence="4" type="ORF">ESB00_12465</name>
</gene>
<dbReference type="GO" id="GO:0046872">
    <property type="term" value="F:metal ion binding"/>
    <property type="evidence" value="ECO:0007669"/>
    <property type="project" value="UniProtKB-KW"/>
</dbReference>
<keyword evidence="5" id="KW-1185">Reference proteome</keyword>
<feature type="binding site" evidence="3">
    <location>
        <position position="103"/>
    </location>
    <ligand>
        <name>a divalent metal cation</name>
        <dbReference type="ChEBI" id="CHEBI:60240"/>
        <label>1</label>
    </ligand>
</feature>